<evidence type="ECO:0000256" key="1">
    <source>
        <dbReference type="PROSITE-ProRule" id="PRU00266"/>
    </source>
</evidence>
<protein>
    <recommendedName>
        <fullName evidence="3">DRBM domain-containing protein</fullName>
    </recommendedName>
</protein>
<accession>A0ABN9XR62</accession>
<reference evidence="4" key="1">
    <citation type="submission" date="2023-10" db="EMBL/GenBank/DDBJ databases">
        <authorList>
            <person name="Chen Y."/>
            <person name="Shah S."/>
            <person name="Dougan E. K."/>
            <person name="Thang M."/>
            <person name="Chan C."/>
        </authorList>
    </citation>
    <scope>NUCLEOTIDE SEQUENCE [LARGE SCALE GENOMIC DNA]</scope>
</reference>
<evidence type="ECO:0000256" key="2">
    <source>
        <dbReference type="SAM" id="MobiDB-lite"/>
    </source>
</evidence>
<gene>
    <name evidence="4" type="ORF">PCOR1329_LOCUS77908</name>
</gene>
<keyword evidence="1" id="KW-0694">RNA-binding</keyword>
<proteinExistence type="predicted"/>
<feature type="compositionally biased region" description="Pro residues" evidence="2">
    <location>
        <begin position="271"/>
        <end position="280"/>
    </location>
</feature>
<feature type="region of interest" description="Disordered" evidence="2">
    <location>
        <begin position="245"/>
        <end position="291"/>
    </location>
</feature>
<dbReference type="Gene3D" id="3.30.160.20">
    <property type="match status" value="2"/>
</dbReference>
<dbReference type="PROSITE" id="PS50137">
    <property type="entry name" value="DS_RBD"/>
    <property type="match status" value="1"/>
</dbReference>
<dbReference type="Proteomes" id="UP001189429">
    <property type="component" value="Unassembled WGS sequence"/>
</dbReference>
<keyword evidence="5" id="KW-1185">Reference proteome</keyword>
<feature type="non-terminal residue" evidence="4">
    <location>
        <position position="1"/>
    </location>
</feature>
<evidence type="ECO:0000313" key="5">
    <source>
        <dbReference type="Proteomes" id="UP001189429"/>
    </source>
</evidence>
<name>A0ABN9XR62_9DINO</name>
<dbReference type="SUPFAM" id="SSF54768">
    <property type="entry name" value="dsRNA-binding domain-like"/>
    <property type="match status" value="2"/>
</dbReference>
<dbReference type="InterPro" id="IPR014720">
    <property type="entry name" value="dsRBD_dom"/>
</dbReference>
<sequence length="617" mass="68326">PNFGLHGSCVLITRPRYTSWLWALDPDRVRSPRAEPAQPRRFRCAVGLAAVNRTVQGAWASTKKQAERDAARLALAFLGQAVGGSGPRSAPAASGGPRGPPENPKGRLLELAEELWPGSGARFWESPARPRAEGGEEFQSSVELLTLGRSFTGGWFRSKQDARHDAARLALEALGAAGARPARRQVSMLLEWLRKNLPTVRFDVEAITDHRPAEAIQTTDRSPPPSASPAQADVPVEAVVVADAFGNPEELRIQPGEEERPRDTERDLRRLPPPPRPPSSPSQRTGSFRRPVDNEAFGNAAQDAKDDPVYSRAHRAHQNGFLGEVARTISNQAGFITLAESRRPSSRCKRDADTLRYLLHTVQMLSMKMWEVDESKVWFDTIGSVALDIDIIGSDVDYSLTVEGRSAYEPEILDLAKQLNSTRSEWEGRVELVLGFIIVVHLPSHPVDIVFTNGPAEYDVVPFRSVFRPRTELSRAELLAEMNTTLSWRGGGAKNAVRIAKSLFVPLARQVAPSSKLPWGFLISLIMCTLANRARKSNDPQEKASANADYSGLNLFRKFVNEASGYETLDRASPFTVAEQWSKNTDAGDAIGIVFRRWREEADDLKQLTRRDLNTHW</sequence>
<feature type="compositionally biased region" description="Basic and acidic residues" evidence="2">
    <location>
        <begin position="249"/>
        <end position="270"/>
    </location>
</feature>
<organism evidence="4 5">
    <name type="scientific">Prorocentrum cordatum</name>
    <dbReference type="NCBI Taxonomy" id="2364126"/>
    <lineage>
        <taxon>Eukaryota</taxon>
        <taxon>Sar</taxon>
        <taxon>Alveolata</taxon>
        <taxon>Dinophyceae</taxon>
        <taxon>Prorocentrales</taxon>
        <taxon>Prorocentraceae</taxon>
        <taxon>Prorocentrum</taxon>
    </lineage>
</organism>
<feature type="domain" description="DRBM" evidence="3">
    <location>
        <begin position="103"/>
        <end position="176"/>
    </location>
</feature>
<dbReference type="EMBL" id="CAUYUJ010020824">
    <property type="protein sequence ID" value="CAK0900686.1"/>
    <property type="molecule type" value="Genomic_DNA"/>
</dbReference>
<evidence type="ECO:0000313" key="4">
    <source>
        <dbReference type="EMBL" id="CAK0900686.1"/>
    </source>
</evidence>
<feature type="region of interest" description="Disordered" evidence="2">
    <location>
        <begin position="83"/>
        <end position="106"/>
    </location>
</feature>
<feature type="region of interest" description="Disordered" evidence="2">
    <location>
        <begin position="211"/>
        <end position="232"/>
    </location>
</feature>
<dbReference type="CDD" id="cd00048">
    <property type="entry name" value="DSRM_SF"/>
    <property type="match status" value="1"/>
</dbReference>
<evidence type="ECO:0000259" key="3">
    <source>
        <dbReference type="PROSITE" id="PS50137"/>
    </source>
</evidence>
<comment type="caution">
    <text evidence="4">The sequence shown here is derived from an EMBL/GenBank/DDBJ whole genome shotgun (WGS) entry which is preliminary data.</text>
</comment>